<protein>
    <recommendedName>
        <fullName evidence="5">MYXO-CTERM domain-containing protein</fullName>
    </recommendedName>
</protein>
<dbReference type="EMBL" id="JBHSIM010000040">
    <property type="protein sequence ID" value="MFC4834592.1"/>
    <property type="molecule type" value="Genomic_DNA"/>
</dbReference>
<organism evidence="3 4">
    <name type="scientific">Actinomycetospora chibensis</name>
    <dbReference type="NCBI Taxonomy" id="663606"/>
    <lineage>
        <taxon>Bacteria</taxon>
        <taxon>Bacillati</taxon>
        <taxon>Actinomycetota</taxon>
        <taxon>Actinomycetes</taxon>
        <taxon>Pseudonocardiales</taxon>
        <taxon>Pseudonocardiaceae</taxon>
        <taxon>Actinomycetospora</taxon>
    </lineage>
</organism>
<sequence length="81" mass="8620">MDLATIRSLRRWLLAATVLTAGLIGSSWAEATDTPASPRVWVDVALAVAALVCVGVVGGRLRRQERRSESGSTGVERRTTA</sequence>
<dbReference type="Proteomes" id="UP001595909">
    <property type="component" value="Unassembled WGS sequence"/>
</dbReference>
<feature type="transmembrane region" description="Helical" evidence="1">
    <location>
        <begin position="39"/>
        <end position="58"/>
    </location>
</feature>
<evidence type="ECO:0000256" key="2">
    <source>
        <dbReference type="SAM" id="SignalP"/>
    </source>
</evidence>
<proteinExistence type="predicted"/>
<feature type="signal peptide" evidence="2">
    <location>
        <begin position="1"/>
        <end position="31"/>
    </location>
</feature>
<accession>A0ABV9RMH1</accession>
<keyword evidence="4" id="KW-1185">Reference proteome</keyword>
<keyword evidence="1" id="KW-0812">Transmembrane</keyword>
<evidence type="ECO:0008006" key="5">
    <source>
        <dbReference type="Google" id="ProtNLM"/>
    </source>
</evidence>
<evidence type="ECO:0000313" key="4">
    <source>
        <dbReference type="Proteomes" id="UP001595909"/>
    </source>
</evidence>
<comment type="caution">
    <text evidence="3">The sequence shown here is derived from an EMBL/GenBank/DDBJ whole genome shotgun (WGS) entry which is preliminary data.</text>
</comment>
<reference evidence="4" key="1">
    <citation type="journal article" date="2019" name="Int. J. Syst. Evol. Microbiol.">
        <title>The Global Catalogue of Microorganisms (GCM) 10K type strain sequencing project: providing services to taxonomists for standard genome sequencing and annotation.</title>
        <authorList>
            <consortium name="The Broad Institute Genomics Platform"/>
            <consortium name="The Broad Institute Genome Sequencing Center for Infectious Disease"/>
            <person name="Wu L."/>
            <person name="Ma J."/>
        </authorList>
    </citation>
    <scope>NUCLEOTIDE SEQUENCE [LARGE SCALE GENOMIC DNA]</scope>
    <source>
        <strain evidence="4">CCUG 50347</strain>
    </source>
</reference>
<keyword evidence="1" id="KW-0472">Membrane</keyword>
<name>A0ABV9RMH1_9PSEU</name>
<gene>
    <name evidence="3" type="ORF">ACFPEL_19425</name>
</gene>
<feature type="chain" id="PRO_5047146367" description="MYXO-CTERM domain-containing protein" evidence="2">
    <location>
        <begin position="32"/>
        <end position="81"/>
    </location>
</feature>
<dbReference type="RefSeq" id="WP_274187784.1">
    <property type="nucleotide sequence ID" value="NZ_BAABHN010000040.1"/>
</dbReference>
<keyword evidence="1" id="KW-1133">Transmembrane helix</keyword>
<evidence type="ECO:0000313" key="3">
    <source>
        <dbReference type="EMBL" id="MFC4834592.1"/>
    </source>
</evidence>
<keyword evidence="2" id="KW-0732">Signal</keyword>
<evidence type="ECO:0000256" key="1">
    <source>
        <dbReference type="SAM" id="Phobius"/>
    </source>
</evidence>